<dbReference type="InterPro" id="IPR006016">
    <property type="entry name" value="UspA"/>
</dbReference>
<dbReference type="Proteomes" id="UP000886076">
    <property type="component" value="Unassembled WGS sequence"/>
</dbReference>
<dbReference type="OMA" id="QSIHAEH"/>
<dbReference type="EMBL" id="JADEZV010000005">
    <property type="protein sequence ID" value="MBE9391676.1"/>
    <property type="molecule type" value="Genomic_DNA"/>
</dbReference>
<protein>
    <submittedName>
        <fullName evidence="3 5">Universal stress protein</fullName>
    </submittedName>
</protein>
<sequence length="140" mass="15349">MSSYVDRAFSLSYALRRILVAFDGSASSERGLKIALELSRMLGSEVHVIYACSNNSCNENIIKKAEILAKERGVEIISKVTKFNPEESSVSNELIKEINSKNYDLVIMGTRGKTISAEISKGSTAAGVFVNTDVSYLFIK</sequence>
<dbReference type="PANTHER" id="PTHR46268:SF25">
    <property type="entry name" value="USPA DOMAIN PROTEIN"/>
    <property type="match status" value="1"/>
</dbReference>
<evidence type="ECO:0000259" key="2">
    <source>
        <dbReference type="Pfam" id="PF00582"/>
    </source>
</evidence>
<dbReference type="Pfam" id="PF00582">
    <property type="entry name" value="Usp"/>
    <property type="match status" value="1"/>
</dbReference>
<comment type="caution">
    <text evidence="5">The sequence shown here is derived from an EMBL/GenBank/DDBJ whole genome shotgun (WGS) entry which is preliminary data.</text>
</comment>
<dbReference type="Proteomes" id="UP000652307">
    <property type="component" value="Unassembled WGS sequence"/>
</dbReference>
<reference evidence="3" key="2">
    <citation type="journal article" date="2020" name="mSystems">
        <title>Genome- and Community-Level Interaction Insights into Carbon Utilization and Element Cycling Functions of Hydrothermarchaeota in Hydrothermal Sediment.</title>
        <authorList>
            <person name="Zhou Z."/>
            <person name="Liu Y."/>
            <person name="Xu W."/>
            <person name="Pan J."/>
            <person name="Luo Z.H."/>
            <person name="Li M."/>
        </authorList>
    </citation>
    <scope>NUCLEOTIDE SEQUENCE [LARGE SCALE GENOMIC DNA]</scope>
    <source>
        <strain evidence="3">SpSt-1261</strain>
    </source>
</reference>
<comment type="similarity">
    <text evidence="1">Belongs to the universal stress protein A family.</text>
</comment>
<dbReference type="PRINTS" id="PR01438">
    <property type="entry name" value="UNVRSLSTRESS"/>
</dbReference>
<organism evidence="5 6">
    <name type="scientific">Fervidicoccus fontis</name>
    <dbReference type="NCBI Taxonomy" id="683846"/>
    <lineage>
        <taxon>Archaea</taxon>
        <taxon>Thermoproteota</taxon>
        <taxon>Thermoprotei</taxon>
        <taxon>Fervidicoccales</taxon>
        <taxon>Fervidicoccaceae</taxon>
        <taxon>Fervidicoccus</taxon>
    </lineage>
</organism>
<evidence type="ECO:0000313" key="3">
    <source>
        <dbReference type="EMBL" id="HEW64394.1"/>
    </source>
</evidence>
<evidence type="ECO:0000313" key="5">
    <source>
        <dbReference type="EMBL" id="PMB76105.1"/>
    </source>
</evidence>
<dbReference type="PANTHER" id="PTHR46268">
    <property type="entry name" value="STRESS RESPONSE PROTEIN NHAX"/>
    <property type="match status" value="1"/>
</dbReference>
<evidence type="ECO:0000313" key="6">
    <source>
        <dbReference type="Proteomes" id="UP000237153"/>
    </source>
</evidence>
<gene>
    <name evidence="5" type="ORF">C0188_00330</name>
    <name evidence="3" type="ORF">ENO39_05005</name>
    <name evidence="4" type="ORF">IOK49_06310</name>
</gene>
<proteinExistence type="inferred from homology"/>
<dbReference type="AlphaFoldDB" id="A0A2J6N451"/>
<dbReference type="EMBL" id="PNIM01000001">
    <property type="protein sequence ID" value="PMB76105.1"/>
    <property type="molecule type" value="Genomic_DNA"/>
</dbReference>
<reference evidence="5 6" key="1">
    <citation type="submission" date="2018-01" db="EMBL/GenBank/DDBJ databases">
        <title>Metagenomic assembled genomes from two thermal pools in the Uzon Caldera, Kamchatka, Russia.</title>
        <authorList>
            <person name="Wilkins L."/>
            <person name="Ettinger C."/>
        </authorList>
    </citation>
    <scope>NUCLEOTIDE SEQUENCE [LARGE SCALE GENOMIC DNA]</scope>
    <source>
        <strain evidence="5">ZAV-06</strain>
    </source>
</reference>
<feature type="domain" description="UspA" evidence="2">
    <location>
        <begin position="16"/>
        <end position="139"/>
    </location>
</feature>
<name>A0A2J6N451_9CREN</name>
<accession>A0A2J6N451</accession>
<dbReference type="SUPFAM" id="SSF52402">
    <property type="entry name" value="Adenine nucleotide alpha hydrolases-like"/>
    <property type="match status" value="1"/>
</dbReference>
<evidence type="ECO:0000256" key="1">
    <source>
        <dbReference type="ARBA" id="ARBA00008791"/>
    </source>
</evidence>
<reference evidence="4" key="3">
    <citation type="submission" date="2020-10" db="EMBL/GenBank/DDBJ databases">
        <title>Fervidococcus fontis strain 3639Fd - the first crenarchaeon capable of growth on lipids.</title>
        <authorList>
            <person name="Kochetkova T.V."/>
            <person name="Elcheninov A.G."/>
            <person name="Toschakov S.V."/>
            <person name="Kublanov I.V."/>
        </authorList>
    </citation>
    <scope>NUCLEOTIDE SEQUENCE</scope>
    <source>
        <strain evidence="4">3639Fd</strain>
    </source>
</reference>
<dbReference type="EMBL" id="DSFH01000062">
    <property type="protein sequence ID" value="HEW64394.1"/>
    <property type="molecule type" value="Genomic_DNA"/>
</dbReference>
<dbReference type="CDD" id="cd00293">
    <property type="entry name" value="USP-like"/>
    <property type="match status" value="1"/>
</dbReference>
<evidence type="ECO:0000313" key="4">
    <source>
        <dbReference type="EMBL" id="MBE9391676.1"/>
    </source>
</evidence>
<dbReference type="Proteomes" id="UP000237153">
    <property type="component" value="Unassembled WGS sequence"/>
</dbReference>
<dbReference type="InterPro" id="IPR014729">
    <property type="entry name" value="Rossmann-like_a/b/a_fold"/>
</dbReference>
<dbReference type="Gene3D" id="3.40.50.620">
    <property type="entry name" value="HUPs"/>
    <property type="match status" value="1"/>
</dbReference>
<dbReference type="InterPro" id="IPR006015">
    <property type="entry name" value="Universal_stress_UspA"/>
</dbReference>
<dbReference type="GeneID" id="12449479"/>
<dbReference type="RefSeq" id="WP_014557546.1">
    <property type="nucleotide sequence ID" value="NZ_DSFH01000062.1"/>
</dbReference>